<dbReference type="PANTHER" id="PTHR36566:SF1">
    <property type="entry name" value="PYRIDINIUM-3,5-BISTHIOCARBOXYLIC ACID MONONUCLEOTIDE NICKEL INSERTION PROTEIN"/>
    <property type="match status" value="1"/>
</dbReference>
<name>A0A1M4U0Q0_9FIRM</name>
<dbReference type="Pfam" id="PF01969">
    <property type="entry name" value="Ni_insertion"/>
    <property type="match status" value="1"/>
</dbReference>
<comment type="function">
    <text evidence="3">Involved in the biosynthesis of a nickel-pincer cofactor ((SCS)Ni(II) pincer complex). Binds Ni(2+), and functions in nickel delivery to pyridinium-3,5-bisthiocarboxylic acid mononucleotide (P2TMN), to form the mature cofactor. Is thus probably required for the activation of nickel-pincer cofactor-dependent enzymes.</text>
</comment>
<dbReference type="Proteomes" id="UP000184251">
    <property type="component" value="Unassembled WGS sequence"/>
</dbReference>
<dbReference type="GO" id="GO:0016151">
    <property type="term" value="F:nickel cation binding"/>
    <property type="evidence" value="ECO:0007669"/>
    <property type="project" value="UniProtKB-UniRule"/>
</dbReference>
<keyword evidence="5" id="KW-1185">Reference proteome</keyword>
<dbReference type="GO" id="GO:0016829">
    <property type="term" value="F:lyase activity"/>
    <property type="evidence" value="ECO:0007669"/>
    <property type="project" value="UniProtKB-UniRule"/>
</dbReference>
<dbReference type="EC" id="4.99.1.12" evidence="3"/>
<dbReference type="InterPro" id="IPR002822">
    <property type="entry name" value="Ni_insertion"/>
</dbReference>
<evidence type="ECO:0000256" key="3">
    <source>
        <dbReference type="HAMAP-Rule" id="MF_01074"/>
    </source>
</evidence>
<evidence type="ECO:0000256" key="2">
    <source>
        <dbReference type="ARBA" id="ARBA00023239"/>
    </source>
</evidence>
<evidence type="ECO:0000313" key="5">
    <source>
        <dbReference type="Proteomes" id="UP000184251"/>
    </source>
</evidence>
<dbReference type="Gene3D" id="3.30.70.1380">
    <property type="entry name" value="Transcriptional regulatory protein pf0864 domain like"/>
    <property type="match status" value="1"/>
</dbReference>
<dbReference type="EMBL" id="FQTU01000003">
    <property type="protein sequence ID" value="SHE50177.1"/>
    <property type="molecule type" value="Genomic_DNA"/>
</dbReference>
<proteinExistence type="inferred from homology"/>
<protein>
    <recommendedName>
        <fullName evidence="3">Pyridinium-3,5-bisthiocarboxylic acid mononucleotide nickel insertion protein</fullName>
        <shortName evidence="3">P2TMN nickel insertion protein</shortName>
        <ecNumber evidence="3">4.99.1.12</ecNumber>
    </recommendedName>
    <alternativeName>
        <fullName evidence="3">Nickel-pincer cofactor biosynthesis protein LarC</fullName>
    </alternativeName>
</protein>
<gene>
    <name evidence="3" type="primary">larC</name>
    <name evidence="4" type="ORF">SAMN02746064_00596</name>
</gene>
<comment type="catalytic activity">
    <reaction evidence="3">
        <text>Ni(II)-pyridinium-3,5-bisthiocarboxylate mononucleotide = pyridinium-3,5-bisthiocarboxylate mononucleotide + Ni(2+)</text>
        <dbReference type="Rhea" id="RHEA:54784"/>
        <dbReference type="ChEBI" id="CHEBI:49786"/>
        <dbReference type="ChEBI" id="CHEBI:137372"/>
        <dbReference type="ChEBI" id="CHEBI:137373"/>
        <dbReference type="EC" id="4.99.1.12"/>
    </reaction>
</comment>
<evidence type="ECO:0000313" key="4">
    <source>
        <dbReference type="EMBL" id="SHE50177.1"/>
    </source>
</evidence>
<keyword evidence="1 3" id="KW-0533">Nickel</keyword>
<comment type="similarity">
    <text evidence="3">Belongs to the LarC family.</text>
</comment>
<dbReference type="GO" id="GO:0051604">
    <property type="term" value="P:protein maturation"/>
    <property type="evidence" value="ECO:0007669"/>
    <property type="project" value="UniProtKB-UniRule"/>
</dbReference>
<dbReference type="HAMAP" id="MF_01074">
    <property type="entry name" value="LarC"/>
    <property type="match status" value="1"/>
</dbReference>
<dbReference type="AlphaFoldDB" id="A0A1M4U0Q0"/>
<organism evidence="4 5">
    <name type="scientific">Alkalibacter saccharofermentans DSM 14828</name>
    <dbReference type="NCBI Taxonomy" id="1120975"/>
    <lineage>
        <taxon>Bacteria</taxon>
        <taxon>Bacillati</taxon>
        <taxon>Bacillota</taxon>
        <taxon>Clostridia</taxon>
        <taxon>Eubacteriales</taxon>
        <taxon>Eubacteriaceae</taxon>
        <taxon>Alkalibacter</taxon>
    </lineage>
</organism>
<accession>A0A1M4U0Q0</accession>
<dbReference type="NCBIfam" id="TIGR00299">
    <property type="entry name" value="nickel pincer cofactor biosynthesis protein LarC"/>
    <property type="match status" value="1"/>
</dbReference>
<reference evidence="4 5" key="1">
    <citation type="submission" date="2016-11" db="EMBL/GenBank/DDBJ databases">
        <authorList>
            <person name="Jaros S."/>
            <person name="Januszkiewicz K."/>
            <person name="Wedrychowicz H."/>
        </authorList>
    </citation>
    <scope>NUCLEOTIDE SEQUENCE [LARGE SCALE GENOMIC DNA]</scope>
    <source>
        <strain evidence="4 5">DSM 14828</strain>
    </source>
</reference>
<sequence length="401" mass="44802">MSRGNVIYPIGVVYLKILYYDCFCGISGDMNLGAMADIGVDTEYIKSELSKLSISDDFDVVFNKSEKKGISGTKADVVLKKHEHPHRHLKDVYKIIDDSDLNENIKKISKRIFENIAIAEGKVHGKPVEKVHFHEVGAIDSIVDVVGAAICYDSLDIDGVYSSSVQVGGGFVNCAHGKIPVPAPATVELLTGIPIKTGLVDGESTTPTGAAILKSLADGFTNSLSMDIKKTGYGLGTKDFDVPNVLRVYIAEIEDKKKVDEIQYMIEANIDDMNPEHYSHLEEKLFEGGALDVYKTQILMKKSRPAVKLSILCSEDRVENMEEVVFLHSTTLGVRKYKVEKSMLVRKIIKLKTQWGDVRVKQGFYKGRLLKQKAEYEDCLKIAKDNNLELDKIYRQIYRQL</sequence>
<evidence type="ECO:0000256" key="1">
    <source>
        <dbReference type="ARBA" id="ARBA00022596"/>
    </source>
</evidence>
<dbReference type="PANTHER" id="PTHR36566">
    <property type="entry name" value="NICKEL INSERTION PROTEIN-RELATED"/>
    <property type="match status" value="1"/>
</dbReference>
<dbReference type="Gene3D" id="3.10.20.300">
    <property type="entry name" value="mk0293 like domain"/>
    <property type="match status" value="1"/>
</dbReference>
<dbReference type="STRING" id="1120975.SAMN02746064_00596"/>
<keyword evidence="2 3" id="KW-0456">Lyase</keyword>